<evidence type="ECO:0000313" key="3">
    <source>
        <dbReference type="Proteomes" id="UP000763088"/>
    </source>
</evidence>
<dbReference type="GO" id="GO:0009100">
    <property type="term" value="P:glycoprotein metabolic process"/>
    <property type="evidence" value="ECO:0007669"/>
    <property type="project" value="UniProtKB-ARBA"/>
</dbReference>
<dbReference type="Proteomes" id="UP000763088">
    <property type="component" value="Unassembled WGS sequence"/>
</dbReference>
<evidence type="ECO:0000259" key="1">
    <source>
        <dbReference type="Pfam" id="PF04991"/>
    </source>
</evidence>
<comment type="caution">
    <text evidence="2">The sequence shown here is derived from an EMBL/GenBank/DDBJ whole genome shotgun (WGS) entry which is preliminary data.</text>
</comment>
<evidence type="ECO:0000313" key="2">
    <source>
        <dbReference type="EMBL" id="MBE6267294.1"/>
    </source>
</evidence>
<protein>
    <recommendedName>
        <fullName evidence="1">LicD/FKTN/FKRP nucleotidyltransferase domain-containing protein</fullName>
    </recommendedName>
</protein>
<reference evidence="2" key="1">
    <citation type="submission" date="2019-04" db="EMBL/GenBank/DDBJ databases">
        <title>Evolution of Biomass-Degrading Anaerobic Consortia Revealed by Metagenomics.</title>
        <authorList>
            <person name="Peng X."/>
        </authorList>
    </citation>
    <scope>NUCLEOTIDE SEQUENCE</scope>
    <source>
        <strain evidence="2">SIG141</strain>
    </source>
</reference>
<dbReference type="EMBL" id="SUYD01000019">
    <property type="protein sequence ID" value="MBE6267294.1"/>
    <property type="molecule type" value="Genomic_DNA"/>
</dbReference>
<dbReference type="InterPro" id="IPR007074">
    <property type="entry name" value="LicD/FKTN/FKRP_NTP_transf"/>
</dbReference>
<dbReference type="Pfam" id="PF04991">
    <property type="entry name" value="LicD"/>
    <property type="match status" value="1"/>
</dbReference>
<dbReference type="PANTHER" id="PTHR43404:SF2">
    <property type="entry name" value="LIPOPOLYSACCHARIDE CHOLINEPHOSPHOTRANSFERASE LICD"/>
    <property type="match status" value="1"/>
</dbReference>
<sequence length="314" mass="36940">MIPISKLSTCMVPLLIAPHISPLAVFSFKFSISACKNTTFCLMFQKNFCNFARRMRQITDINELRQIQMGILDNVHRFCEAHGLTYFLSSGTLIGAVRHKGYIPWDDDIDIYMPRKDYEQFLQIYSDETGRYRAINPQTESHYYYTFAKVVDQKTRMVEKETEGYEIGVYMDIFPVDYVTDDLAEREQVFKKKKLLYKIRRCKISNNNPLQSKLAYWVYKNWPLSVKQLENRIRKLIVLDHPTNTVCNMTEAGPKLKGCFPAEDIAKAIDIEFEGKMYKTMIGYRDYLERTYGDYMTLPPVEQRVTHKFEAYIL</sequence>
<dbReference type="InterPro" id="IPR052942">
    <property type="entry name" value="LPS_cholinephosphotransferase"/>
</dbReference>
<dbReference type="PANTHER" id="PTHR43404">
    <property type="entry name" value="LIPOPOLYSACCHARIDE CHOLINEPHOSPHOTRANSFERASE LICD"/>
    <property type="match status" value="1"/>
</dbReference>
<name>A0A928BV52_XYLRU</name>
<organism evidence="2 3">
    <name type="scientific">Xylanibacter ruminicola</name>
    <name type="common">Prevotella ruminicola</name>
    <dbReference type="NCBI Taxonomy" id="839"/>
    <lineage>
        <taxon>Bacteria</taxon>
        <taxon>Pseudomonadati</taxon>
        <taxon>Bacteroidota</taxon>
        <taxon>Bacteroidia</taxon>
        <taxon>Bacteroidales</taxon>
        <taxon>Prevotellaceae</taxon>
        <taxon>Xylanibacter</taxon>
    </lineage>
</organism>
<dbReference type="AlphaFoldDB" id="A0A928BV52"/>
<feature type="domain" description="LicD/FKTN/FKRP nucleotidyltransferase" evidence="1">
    <location>
        <begin position="79"/>
        <end position="293"/>
    </location>
</feature>
<gene>
    <name evidence="2" type="ORF">E7102_12670</name>
</gene>
<accession>A0A928BV52</accession>
<proteinExistence type="predicted"/>